<dbReference type="InterPro" id="IPR029753">
    <property type="entry name" value="D-isomer_DH_CS"/>
</dbReference>
<dbReference type="GO" id="GO:0051287">
    <property type="term" value="F:NAD binding"/>
    <property type="evidence" value="ECO:0007669"/>
    <property type="project" value="InterPro"/>
</dbReference>
<keyword evidence="3" id="KW-0520">NAD</keyword>
<gene>
    <name evidence="5" type="ORF">C7431_110140</name>
</gene>
<organism evidence="5 6">
    <name type="scientific">Pantoea allii</name>
    <dbReference type="NCBI Taxonomy" id="574096"/>
    <lineage>
        <taxon>Bacteria</taxon>
        <taxon>Pseudomonadati</taxon>
        <taxon>Pseudomonadota</taxon>
        <taxon>Gammaproteobacteria</taxon>
        <taxon>Enterobacterales</taxon>
        <taxon>Erwiniaceae</taxon>
        <taxon>Pantoea</taxon>
    </lineage>
</organism>
<accession>A0A2V2BCN0</accession>
<dbReference type="PROSITE" id="PS00671">
    <property type="entry name" value="D_2_HYDROXYACID_DH_3"/>
    <property type="match status" value="1"/>
</dbReference>
<dbReference type="RefSeq" id="WP_109718048.1">
    <property type="nucleotide sequence ID" value="NZ_QGHF01000010.1"/>
</dbReference>
<dbReference type="PANTHER" id="PTHR42789:SF1">
    <property type="entry name" value="D-ISOMER SPECIFIC 2-HYDROXYACID DEHYDROGENASE FAMILY PROTEIN (AFU_ORTHOLOGUE AFUA_6G10090)"/>
    <property type="match status" value="1"/>
</dbReference>
<dbReference type="AlphaFoldDB" id="A0A2V2BCN0"/>
<evidence type="ECO:0000313" key="6">
    <source>
        <dbReference type="Proteomes" id="UP000245981"/>
    </source>
</evidence>
<keyword evidence="2" id="KW-0560">Oxidoreductase</keyword>
<dbReference type="InterPro" id="IPR050857">
    <property type="entry name" value="D-2-hydroxyacid_DH"/>
</dbReference>
<reference evidence="5 6" key="1">
    <citation type="submission" date="2018-05" db="EMBL/GenBank/DDBJ databases">
        <title>Genomic Encyclopedia of Type Strains, Phase IV (KMG-V): Genome sequencing to study the core and pangenomes of soil and plant-associated prokaryotes.</title>
        <authorList>
            <person name="Whitman W."/>
        </authorList>
    </citation>
    <scope>NUCLEOTIDE SEQUENCE [LARGE SCALE GENOMIC DNA]</scope>
    <source>
        <strain evidence="5 6">PNA 200-10</strain>
    </source>
</reference>
<evidence type="ECO:0000256" key="1">
    <source>
        <dbReference type="ARBA" id="ARBA00005854"/>
    </source>
</evidence>
<evidence type="ECO:0000256" key="2">
    <source>
        <dbReference type="ARBA" id="ARBA00023002"/>
    </source>
</evidence>
<dbReference type="Proteomes" id="UP000245981">
    <property type="component" value="Unassembled WGS sequence"/>
</dbReference>
<dbReference type="PANTHER" id="PTHR42789">
    <property type="entry name" value="D-ISOMER SPECIFIC 2-HYDROXYACID DEHYDROGENASE FAMILY PROTEIN (AFU_ORTHOLOGUE AFUA_6G10090)"/>
    <property type="match status" value="1"/>
</dbReference>
<evidence type="ECO:0000256" key="3">
    <source>
        <dbReference type="ARBA" id="ARBA00023027"/>
    </source>
</evidence>
<dbReference type="EMBL" id="QGHF01000010">
    <property type="protein sequence ID" value="PWK94644.1"/>
    <property type="molecule type" value="Genomic_DNA"/>
</dbReference>
<name>A0A2V2BCN0_9GAMM</name>
<dbReference type="Gene3D" id="3.40.50.720">
    <property type="entry name" value="NAD(P)-binding Rossmann-like Domain"/>
    <property type="match status" value="2"/>
</dbReference>
<feature type="domain" description="D-isomer specific 2-hydroxyacid dehydrogenase NAD-binding" evidence="4">
    <location>
        <begin position="141"/>
        <end position="319"/>
    </location>
</feature>
<dbReference type="InterPro" id="IPR006140">
    <property type="entry name" value="D-isomer_DH_NAD-bd"/>
</dbReference>
<evidence type="ECO:0000313" key="5">
    <source>
        <dbReference type="EMBL" id="PWK94644.1"/>
    </source>
</evidence>
<evidence type="ECO:0000259" key="4">
    <source>
        <dbReference type="Pfam" id="PF02826"/>
    </source>
</evidence>
<dbReference type="SUPFAM" id="SSF51735">
    <property type="entry name" value="NAD(P)-binding Rossmann-fold domains"/>
    <property type="match status" value="1"/>
</dbReference>
<dbReference type="GO" id="GO:0016616">
    <property type="term" value="F:oxidoreductase activity, acting on the CH-OH group of donors, NAD or NADP as acceptor"/>
    <property type="evidence" value="ECO:0007669"/>
    <property type="project" value="InterPro"/>
</dbReference>
<dbReference type="InterPro" id="IPR036291">
    <property type="entry name" value="NAD(P)-bd_dom_sf"/>
</dbReference>
<sequence>MKSKIFLLDVLPGKLSAKEIEGYLSDNTELIVNTQVHFSLPSQNDSVHQVNIDTNKFREIVAVAEDYGGIDAIKLRKNVPIGPDLLLALTRDTLDTRLKVIAQAGVGLNHIDKVMAESLGIDVFNTPGSNALAVAEFTLLQMLAMLRHSGWHQSKMRRGIWSKTALPPARSLCDVSVGLAGSGAISQALIHLLSPFQMPVTVLGSSRFTDEMAARLGVIRAENIEALLSNNDVISLHLPLNSETYHLINSSVLPLFKTGSYLINTSRGGIVDEKALAQFMNQHPGWIAGTALDTFESEGDHFFSPLQKYSEAFLTPHIAGSTESALINAAIRAQQGILDRLNSGLHET</sequence>
<dbReference type="SUPFAM" id="SSF52283">
    <property type="entry name" value="Formate/glycerate dehydrogenase catalytic domain-like"/>
    <property type="match status" value="1"/>
</dbReference>
<protein>
    <submittedName>
        <fullName evidence="5">D-3-phosphoglycerate dehydrogenase</fullName>
    </submittedName>
</protein>
<dbReference type="Pfam" id="PF02826">
    <property type="entry name" value="2-Hacid_dh_C"/>
    <property type="match status" value="1"/>
</dbReference>
<dbReference type="OrthoDB" id="9805416at2"/>
<comment type="similarity">
    <text evidence="1">Belongs to the D-isomer specific 2-hydroxyacid dehydrogenase family.</text>
</comment>
<comment type="caution">
    <text evidence="5">The sequence shown here is derived from an EMBL/GenBank/DDBJ whole genome shotgun (WGS) entry which is preliminary data.</text>
</comment>
<proteinExistence type="inferred from homology"/>